<dbReference type="Proteomes" id="UP000219914">
    <property type="component" value="Unassembled WGS sequence"/>
</dbReference>
<dbReference type="Gene3D" id="3.40.630.30">
    <property type="match status" value="1"/>
</dbReference>
<dbReference type="SUPFAM" id="SSF55729">
    <property type="entry name" value="Acyl-CoA N-acyltransferases (Nat)"/>
    <property type="match status" value="1"/>
</dbReference>
<sequence>MHVRKAVSSDAGELSALLNEIIRAGGTTALETPLSAAEFADWFIDGEFSLVCHVAEHGQSLMGFQSLSLYGDPPKGVADIGTFARLNPKTAGVGSALFPATRAAAKELEFINATIRADNVSGLGYYAKMGFETYDRLLQVPLQDGTPVDRIKKRFRLDARHHATPDAQGADGVIGKR</sequence>
<evidence type="ECO:0000313" key="3">
    <source>
        <dbReference type="Proteomes" id="UP000219914"/>
    </source>
</evidence>
<protein>
    <submittedName>
        <fullName evidence="2">GNAT family N-acetyltransferase</fullName>
    </submittedName>
</protein>
<gene>
    <name evidence="2" type="ORF">CO674_03895</name>
</gene>
<proteinExistence type="predicted"/>
<dbReference type="PROSITE" id="PS51186">
    <property type="entry name" value="GNAT"/>
    <property type="match status" value="1"/>
</dbReference>
<dbReference type="Pfam" id="PF00583">
    <property type="entry name" value="Acetyltransf_1"/>
    <property type="match status" value="1"/>
</dbReference>
<evidence type="ECO:0000259" key="1">
    <source>
        <dbReference type="PROSITE" id="PS51186"/>
    </source>
</evidence>
<dbReference type="EMBL" id="NWSY01000002">
    <property type="protein sequence ID" value="PDT25163.1"/>
    <property type="molecule type" value="Genomic_DNA"/>
</dbReference>
<reference evidence="2 3" key="1">
    <citation type="submission" date="2017-09" db="EMBL/GenBank/DDBJ databases">
        <title>Comparative genomics of rhizobia isolated from Phaseolus vulgaris in China.</title>
        <authorList>
            <person name="Tong W."/>
        </authorList>
    </citation>
    <scope>NUCLEOTIDE SEQUENCE [LARGE SCALE GENOMIC DNA]</scope>
    <source>
        <strain evidence="2 3">FH14</strain>
    </source>
</reference>
<evidence type="ECO:0000313" key="2">
    <source>
        <dbReference type="EMBL" id="PDT25163.1"/>
    </source>
</evidence>
<dbReference type="InterPro" id="IPR000182">
    <property type="entry name" value="GNAT_dom"/>
</dbReference>
<name>A0ABX4K0C9_9HYPH</name>
<organism evidence="2 3">
    <name type="scientific">Rhizobium hidalgonense</name>
    <dbReference type="NCBI Taxonomy" id="1538159"/>
    <lineage>
        <taxon>Bacteria</taxon>
        <taxon>Pseudomonadati</taxon>
        <taxon>Pseudomonadota</taxon>
        <taxon>Alphaproteobacteria</taxon>
        <taxon>Hyphomicrobiales</taxon>
        <taxon>Rhizobiaceae</taxon>
        <taxon>Rhizobium/Agrobacterium group</taxon>
        <taxon>Rhizobium</taxon>
    </lineage>
</organism>
<dbReference type="RefSeq" id="WP_097533038.1">
    <property type="nucleotide sequence ID" value="NZ_LODW01000059.1"/>
</dbReference>
<comment type="caution">
    <text evidence="2">The sequence shown here is derived from an EMBL/GenBank/DDBJ whole genome shotgun (WGS) entry which is preliminary data.</text>
</comment>
<feature type="domain" description="N-acetyltransferase" evidence="1">
    <location>
        <begin position="1"/>
        <end position="158"/>
    </location>
</feature>
<keyword evidence="3" id="KW-1185">Reference proteome</keyword>
<dbReference type="InterPro" id="IPR016181">
    <property type="entry name" value="Acyl_CoA_acyltransferase"/>
</dbReference>
<accession>A0ABX4K0C9</accession>